<dbReference type="AlphaFoldDB" id="A0AA45WZ74"/>
<evidence type="ECO:0000313" key="2">
    <source>
        <dbReference type="Proteomes" id="UP001158066"/>
    </source>
</evidence>
<dbReference type="Gene3D" id="1.50.10.20">
    <property type="match status" value="1"/>
</dbReference>
<gene>
    <name evidence="1" type="ORF">SAMN06296020_1335</name>
</gene>
<name>A0AA45WZ74_9CLOT</name>
<proteinExistence type="predicted"/>
<dbReference type="RefSeq" id="WP_283410942.1">
    <property type="nucleotide sequence ID" value="NZ_FXUF01000033.1"/>
</dbReference>
<reference evidence="1" key="1">
    <citation type="submission" date="2017-05" db="EMBL/GenBank/DDBJ databases">
        <authorList>
            <person name="Varghese N."/>
            <person name="Submissions S."/>
        </authorList>
    </citation>
    <scope>NUCLEOTIDE SEQUENCE</scope>
    <source>
        <strain evidence="1">Su22</strain>
    </source>
</reference>
<protein>
    <submittedName>
        <fullName evidence="1">Uncharacterized protein</fullName>
    </submittedName>
</protein>
<organism evidence="1 2">
    <name type="scientific">Anoxynatronum buryatiense</name>
    <dbReference type="NCBI Taxonomy" id="489973"/>
    <lineage>
        <taxon>Bacteria</taxon>
        <taxon>Bacillati</taxon>
        <taxon>Bacillota</taxon>
        <taxon>Clostridia</taxon>
        <taxon>Eubacteriales</taxon>
        <taxon>Clostridiaceae</taxon>
        <taxon>Anoxynatronum</taxon>
    </lineage>
</organism>
<accession>A0AA45WZ74</accession>
<dbReference type="EMBL" id="FXUF01000033">
    <property type="protein sequence ID" value="SMP72749.1"/>
    <property type="molecule type" value="Genomic_DNA"/>
</dbReference>
<comment type="caution">
    <text evidence="1">The sequence shown here is derived from an EMBL/GenBank/DDBJ whole genome shotgun (WGS) entry which is preliminary data.</text>
</comment>
<keyword evidence="2" id="KW-1185">Reference proteome</keyword>
<sequence>MDTALVLKQKMDSGEIKDFSQALYFLNKSEIVKDLLTDFDFDTLNLLNRLTEIAEIPFAHHLERVQKWNNKLADLSFCGNGFSITGKSDDILSCYNSIITSILIRMDYSGKDRIDKGIEWILNYQNLERGSKSTWTGSRILKYGGCMKTTPCYIGIVKAMIVLTDYKKSSGYITNERAEKKLETGLEYILDHQIYLRQSNGQPITKDINKLTYPFSYKTNVIEILRLLKDNNLDSDSRCDLAKEYIQSKKQKDGYWKINSSYSPKCWIQFDKSKEPGLWISYEIERLMN</sequence>
<evidence type="ECO:0000313" key="1">
    <source>
        <dbReference type="EMBL" id="SMP72749.1"/>
    </source>
</evidence>
<dbReference type="Proteomes" id="UP001158066">
    <property type="component" value="Unassembled WGS sequence"/>
</dbReference>